<comment type="caution">
    <text evidence="1">The sequence shown here is derived from an EMBL/GenBank/DDBJ whole genome shotgun (WGS) entry which is preliminary data.</text>
</comment>
<dbReference type="Proteomes" id="UP000770015">
    <property type="component" value="Unassembled WGS sequence"/>
</dbReference>
<sequence length="274" mass="30619">MDSQQPPTSNGSQPTSGIKGYEIGEINAKAGFTADMILDEHINIAMAVNAQDMSRLEMGLRKGMYIKTVPYHLHPITSQIIVGGRYLFDTYEDALNYAEWSTKEFLVGDPPTPFWEQPIFKNIQRWAWKVAGAHHFSLPDKHGLHRLQRFSYEGTNVEEELKRVWPSIREASEKRGAGGVWLLYQPDDKLISIFTAMNKPESVTVEMLYDSVESLKAQSSLGELLPSSLNAKPTFDRTSPNMAMWLPLSRAAGGVEQITPLAPVLPAVTWNKGA</sequence>
<organism evidence="1 2">
    <name type="scientific">Plectosphaerella plurivora</name>
    <dbReference type="NCBI Taxonomy" id="936078"/>
    <lineage>
        <taxon>Eukaryota</taxon>
        <taxon>Fungi</taxon>
        <taxon>Dikarya</taxon>
        <taxon>Ascomycota</taxon>
        <taxon>Pezizomycotina</taxon>
        <taxon>Sordariomycetes</taxon>
        <taxon>Hypocreomycetidae</taxon>
        <taxon>Glomerellales</taxon>
        <taxon>Plectosphaerellaceae</taxon>
        <taxon>Plectosphaerella</taxon>
    </lineage>
</organism>
<evidence type="ECO:0000313" key="2">
    <source>
        <dbReference type="Proteomes" id="UP000770015"/>
    </source>
</evidence>
<name>A0A9P8VH78_9PEZI</name>
<dbReference type="AlphaFoldDB" id="A0A9P8VH78"/>
<dbReference type="OrthoDB" id="3885040at2759"/>
<gene>
    <name evidence="1" type="ORF">F5X68DRAFT_254528</name>
</gene>
<reference evidence="1" key="1">
    <citation type="journal article" date="2021" name="Nat. Commun.">
        <title>Genetic determinants of endophytism in the Arabidopsis root mycobiome.</title>
        <authorList>
            <person name="Mesny F."/>
            <person name="Miyauchi S."/>
            <person name="Thiergart T."/>
            <person name="Pickel B."/>
            <person name="Atanasova L."/>
            <person name="Karlsson M."/>
            <person name="Huettel B."/>
            <person name="Barry K.W."/>
            <person name="Haridas S."/>
            <person name="Chen C."/>
            <person name="Bauer D."/>
            <person name="Andreopoulos W."/>
            <person name="Pangilinan J."/>
            <person name="LaButti K."/>
            <person name="Riley R."/>
            <person name="Lipzen A."/>
            <person name="Clum A."/>
            <person name="Drula E."/>
            <person name="Henrissat B."/>
            <person name="Kohler A."/>
            <person name="Grigoriev I.V."/>
            <person name="Martin F.M."/>
            <person name="Hacquard S."/>
        </authorList>
    </citation>
    <scope>NUCLEOTIDE SEQUENCE</scope>
    <source>
        <strain evidence="1">MPI-SDFR-AT-0117</strain>
    </source>
</reference>
<proteinExistence type="predicted"/>
<dbReference type="EMBL" id="JAGSXJ010000007">
    <property type="protein sequence ID" value="KAH6689881.1"/>
    <property type="molecule type" value="Genomic_DNA"/>
</dbReference>
<protein>
    <submittedName>
        <fullName evidence="1">Uncharacterized protein</fullName>
    </submittedName>
</protein>
<accession>A0A9P8VH78</accession>
<evidence type="ECO:0000313" key="1">
    <source>
        <dbReference type="EMBL" id="KAH6689881.1"/>
    </source>
</evidence>
<keyword evidence="2" id="KW-1185">Reference proteome</keyword>